<evidence type="ECO:0000256" key="1">
    <source>
        <dbReference type="SAM" id="MobiDB-lite"/>
    </source>
</evidence>
<evidence type="ECO:0000256" key="2">
    <source>
        <dbReference type="SAM" id="SignalP"/>
    </source>
</evidence>
<dbReference type="EMBL" id="JAWQEG010009349">
    <property type="protein sequence ID" value="KAK3848802.1"/>
    <property type="molecule type" value="Genomic_DNA"/>
</dbReference>
<evidence type="ECO:0000313" key="3">
    <source>
        <dbReference type="EMBL" id="KAK3848802.1"/>
    </source>
</evidence>
<comment type="caution">
    <text evidence="3">The sequence shown here is derived from an EMBL/GenBank/DDBJ whole genome shotgun (WGS) entry which is preliminary data.</text>
</comment>
<organism evidence="3 4">
    <name type="scientific">Petrolisthes cinctipes</name>
    <name type="common">Flat porcelain crab</name>
    <dbReference type="NCBI Taxonomy" id="88211"/>
    <lineage>
        <taxon>Eukaryota</taxon>
        <taxon>Metazoa</taxon>
        <taxon>Ecdysozoa</taxon>
        <taxon>Arthropoda</taxon>
        <taxon>Crustacea</taxon>
        <taxon>Multicrustacea</taxon>
        <taxon>Malacostraca</taxon>
        <taxon>Eumalacostraca</taxon>
        <taxon>Eucarida</taxon>
        <taxon>Decapoda</taxon>
        <taxon>Pleocyemata</taxon>
        <taxon>Anomura</taxon>
        <taxon>Galatheoidea</taxon>
        <taxon>Porcellanidae</taxon>
        <taxon>Petrolisthes</taxon>
    </lineage>
</organism>
<reference evidence="3" key="1">
    <citation type="submission" date="2023-10" db="EMBL/GenBank/DDBJ databases">
        <title>Genome assemblies of two species of porcelain crab, Petrolisthes cinctipes and Petrolisthes manimaculis (Anomura: Porcellanidae).</title>
        <authorList>
            <person name="Angst P."/>
        </authorList>
    </citation>
    <scope>NUCLEOTIDE SEQUENCE</scope>
    <source>
        <strain evidence="3">PB745_01</strain>
        <tissue evidence="3">Gill</tissue>
    </source>
</reference>
<protein>
    <submittedName>
        <fullName evidence="3">Uncharacterized protein</fullName>
    </submittedName>
</protein>
<keyword evidence="4" id="KW-1185">Reference proteome</keyword>
<feature type="region of interest" description="Disordered" evidence="1">
    <location>
        <begin position="173"/>
        <end position="223"/>
    </location>
</feature>
<evidence type="ECO:0000313" key="4">
    <source>
        <dbReference type="Proteomes" id="UP001286313"/>
    </source>
</evidence>
<dbReference type="AlphaFoldDB" id="A0AAE1EED3"/>
<accession>A0AAE1EED3</accession>
<dbReference type="Proteomes" id="UP001286313">
    <property type="component" value="Unassembled WGS sequence"/>
</dbReference>
<gene>
    <name evidence="3" type="ORF">Pcinc_044427</name>
</gene>
<keyword evidence="2" id="KW-0732">Signal</keyword>
<feature type="compositionally biased region" description="Acidic residues" evidence="1">
    <location>
        <begin position="191"/>
        <end position="214"/>
    </location>
</feature>
<proteinExistence type="predicted"/>
<name>A0AAE1EED3_PETCI</name>
<feature type="signal peptide" evidence="2">
    <location>
        <begin position="1"/>
        <end position="18"/>
    </location>
</feature>
<feature type="chain" id="PRO_5042265924" evidence="2">
    <location>
        <begin position="19"/>
        <end position="223"/>
    </location>
</feature>
<sequence>MVRYLLLVAFVFTGFSKAAWPFGSQPQTTSSPMPCPSPPFCPLNGTWIGERGALNLRIISKPHQPMHVKYSLRGMVLEGVLQGPDNRTVVPTSAQVLLATNSTPITCLMAVLTCHQGHLWVTEMPLMGTSAAVTYPLRPHVPVQEKPQISKNATNKNSDNLQEIVIQIALGKNYTDDDPTGYQNDKLAQSEEYDQSEESDESEEYQSEESEESDQYSFSEESN</sequence>